<feature type="domain" description="MRH" evidence="7">
    <location>
        <begin position="432"/>
        <end position="538"/>
    </location>
</feature>
<feature type="signal peptide" evidence="6">
    <location>
        <begin position="1"/>
        <end position="19"/>
    </location>
</feature>
<feature type="coiled-coil region" evidence="5">
    <location>
        <begin position="127"/>
        <end position="248"/>
    </location>
</feature>
<dbReference type="STRING" id="329046.A0A1Y2CCA3"/>
<sequence>MQPILALAFLSVALTSVIATDPLLGVHPSKKHIFQAAIASDASSAFACFDGSKSIPASSINDDFCDCEDGSDEPGTSACNNSVFYCVNAGHIGAEIPSARVNDGVCDPSCCDGSDEYNGAIKCPNVCAKVGAEFKKAEQEKKNVLEKGIKVKKEYLSFAANAKASRTKQIKDLESEIRNITARIDDLTALKSEAEAYESHMNALLAQQSREEAKALLPQQLADCNTRKQELRSSIETLNSRVTQLQSILDHLMTLKNVEEGAAFEALLRDKPILKETLQRYDDFKHGFTTQGGQAVIELAVEPDVVSFESFGGAEQDTDPLALMDPCVDPTASTFRCLLKSARGLFLGTFETVKYPLIWPGWGKLFTAVKSPFSTLSKSEENELLRKDAAKVRQRLQDAEIKKREMESKVTELKQKEGMDLGPDNVWDKLVGQCIQINSFEYNYEICFLDKATQKPISGGSGTDLGKFSRWGPRAESKSSSGKYSYMMFENGAHCWNGPHRSVEVALECGAENKIISVSEPSKCEYAMKVQTPAVCEVPGGHDEL</sequence>
<keyword evidence="5" id="KW-0175">Coiled coil</keyword>
<evidence type="ECO:0000256" key="2">
    <source>
        <dbReference type="ARBA" id="ARBA00022729"/>
    </source>
</evidence>
<evidence type="ECO:0000313" key="9">
    <source>
        <dbReference type="Proteomes" id="UP000193642"/>
    </source>
</evidence>
<organism evidence="8 9">
    <name type="scientific">Rhizoclosmatium globosum</name>
    <dbReference type="NCBI Taxonomy" id="329046"/>
    <lineage>
        <taxon>Eukaryota</taxon>
        <taxon>Fungi</taxon>
        <taxon>Fungi incertae sedis</taxon>
        <taxon>Chytridiomycota</taxon>
        <taxon>Chytridiomycota incertae sedis</taxon>
        <taxon>Chytridiomycetes</taxon>
        <taxon>Chytridiales</taxon>
        <taxon>Chytriomycetaceae</taxon>
        <taxon>Rhizoclosmatium</taxon>
    </lineage>
</organism>
<dbReference type="PROSITE" id="PS51914">
    <property type="entry name" value="MRH"/>
    <property type="match status" value="1"/>
</dbReference>
<dbReference type="SUPFAM" id="SSF50911">
    <property type="entry name" value="Mannose 6-phosphate receptor domain"/>
    <property type="match status" value="1"/>
</dbReference>
<dbReference type="Pfam" id="PF12999">
    <property type="entry name" value="PRKCSH-like"/>
    <property type="match status" value="1"/>
</dbReference>
<dbReference type="PANTHER" id="PTHR12630:SF1">
    <property type="entry name" value="GLUCOSIDASE 2 SUBUNIT BETA"/>
    <property type="match status" value="1"/>
</dbReference>
<keyword evidence="4" id="KW-1015">Disulfide bond</keyword>
<reference evidence="8 9" key="1">
    <citation type="submission" date="2016-07" db="EMBL/GenBank/DDBJ databases">
        <title>Pervasive Adenine N6-methylation of Active Genes in Fungi.</title>
        <authorList>
            <consortium name="DOE Joint Genome Institute"/>
            <person name="Mondo S.J."/>
            <person name="Dannebaum R.O."/>
            <person name="Kuo R.C."/>
            <person name="Labutti K."/>
            <person name="Haridas S."/>
            <person name="Kuo A."/>
            <person name="Salamov A."/>
            <person name="Ahrendt S.R."/>
            <person name="Lipzen A."/>
            <person name="Sullivan W."/>
            <person name="Andreopoulos W.B."/>
            <person name="Clum A."/>
            <person name="Lindquist E."/>
            <person name="Daum C."/>
            <person name="Ramamoorthy G.K."/>
            <person name="Gryganskyi A."/>
            <person name="Culley D."/>
            <person name="Magnuson J.K."/>
            <person name="James T.Y."/>
            <person name="O'Malley M.A."/>
            <person name="Stajich J.E."/>
            <person name="Spatafora J.W."/>
            <person name="Visel A."/>
            <person name="Grigoriev I.V."/>
        </authorList>
    </citation>
    <scope>NUCLEOTIDE SEQUENCE [LARGE SCALE GENOMIC DNA]</scope>
    <source>
        <strain evidence="8 9">JEL800</strain>
    </source>
</reference>
<dbReference type="PANTHER" id="PTHR12630">
    <property type="entry name" value="N-LINKED OLIGOSACCHARIDE PROCESSING"/>
    <property type="match status" value="1"/>
</dbReference>
<comment type="caution">
    <text evidence="8">The sequence shown here is derived from an EMBL/GenBank/DDBJ whole genome shotgun (WGS) entry which is preliminary data.</text>
</comment>
<keyword evidence="9" id="KW-1185">Reference proteome</keyword>
<dbReference type="OrthoDB" id="28322at2759"/>
<dbReference type="InterPro" id="IPR009011">
    <property type="entry name" value="Man6P_isomerase_rcpt-bd_dom_sf"/>
</dbReference>
<evidence type="ECO:0000256" key="3">
    <source>
        <dbReference type="ARBA" id="ARBA00022824"/>
    </source>
</evidence>
<evidence type="ECO:0000256" key="6">
    <source>
        <dbReference type="SAM" id="SignalP"/>
    </source>
</evidence>
<dbReference type="EMBL" id="MCGO01000022">
    <property type="protein sequence ID" value="ORY44517.1"/>
    <property type="molecule type" value="Genomic_DNA"/>
</dbReference>
<keyword evidence="3" id="KW-0256">Endoplasmic reticulum</keyword>
<feature type="coiled-coil region" evidence="5">
    <location>
        <begin position="382"/>
        <end position="416"/>
    </location>
</feature>
<evidence type="ECO:0000313" key="8">
    <source>
        <dbReference type="EMBL" id="ORY44517.1"/>
    </source>
</evidence>
<dbReference type="GO" id="GO:0006491">
    <property type="term" value="P:N-glycan processing"/>
    <property type="evidence" value="ECO:0007669"/>
    <property type="project" value="TreeGrafter"/>
</dbReference>
<evidence type="ECO:0000256" key="1">
    <source>
        <dbReference type="ARBA" id="ARBA00022387"/>
    </source>
</evidence>
<gene>
    <name evidence="8" type="ORF">BCR33DRAFT_717019</name>
</gene>
<dbReference type="InterPro" id="IPR028146">
    <property type="entry name" value="PRKCSH_N"/>
</dbReference>
<protein>
    <recommendedName>
        <fullName evidence="1">Glucosidase 2 subunit beta</fullName>
    </recommendedName>
</protein>
<evidence type="ECO:0000259" key="7">
    <source>
        <dbReference type="PROSITE" id="PS51914"/>
    </source>
</evidence>
<feature type="chain" id="PRO_5013208886" description="Glucosidase 2 subunit beta" evidence="6">
    <location>
        <begin position="20"/>
        <end position="545"/>
    </location>
</feature>
<keyword evidence="2 6" id="KW-0732">Signal</keyword>
<dbReference type="Pfam" id="PF13015">
    <property type="entry name" value="PRKCSH_1"/>
    <property type="match status" value="1"/>
</dbReference>
<name>A0A1Y2CCA3_9FUNG</name>
<proteinExistence type="predicted"/>
<evidence type="ECO:0000256" key="4">
    <source>
        <dbReference type="ARBA" id="ARBA00023157"/>
    </source>
</evidence>
<dbReference type="InterPro" id="IPR009053">
    <property type="entry name" value="Prefoldin"/>
</dbReference>
<dbReference type="SUPFAM" id="SSF46579">
    <property type="entry name" value="Prefoldin"/>
    <property type="match status" value="1"/>
</dbReference>
<accession>A0A1Y2CCA3</accession>
<evidence type="ECO:0000256" key="5">
    <source>
        <dbReference type="SAM" id="Coils"/>
    </source>
</evidence>
<dbReference type="InterPro" id="IPR044865">
    <property type="entry name" value="MRH_dom"/>
</dbReference>
<dbReference type="Gene3D" id="1.10.287.370">
    <property type="match status" value="1"/>
</dbReference>
<dbReference type="AlphaFoldDB" id="A0A1Y2CCA3"/>
<dbReference type="InterPro" id="IPR036607">
    <property type="entry name" value="PRKCSH"/>
</dbReference>
<dbReference type="Gene3D" id="2.70.130.10">
    <property type="entry name" value="Mannose-6-phosphate receptor binding domain"/>
    <property type="match status" value="1"/>
</dbReference>
<dbReference type="GO" id="GO:0017177">
    <property type="term" value="C:glucosidase II complex"/>
    <property type="evidence" value="ECO:0007669"/>
    <property type="project" value="TreeGrafter"/>
</dbReference>
<dbReference type="InterPro" id="IPR039794">
    <property type="entry name" value="Gtb1-like"/>
</dbReference>
<dbReference type="Proteomes" id="UP000193642">
    <property type="component" value="Unassembled WGS sequence"/>
</dbReference>